<dbReference type="EnsemblMetazoa" id="XM_014394590.2">
    <property type="protein sequence ID" value="XP_014250076.1"/>
    <property type="gene ID" value="LOC106667005"/>
</dbReference>
<evidence type="ECO:0000256" key="3">
    <source>
        <dbReference type="ARBA" id="ARBA00023306"/>
    </source>
</evidence>
<feature type="domain" description="Cyclin-like" evidence="5">
    <location>
        <begin position="403"/>
        <end position="487"/>
    </location>
</feature>
<dbReference type="Proteomes" id="UP000494040">
    <property type="component" value="Unassembled WGS sequence"/>
</dbReference>
<evidence type="ECO:0000259" key="6">
    <source>
        <dbReference type="SMART" id="SM01332"/>
    </source>
</evidence>
<organism evidence="7 8">
    <name type="scientific">Cimex lectularius</name>
    <name type="common">Bed bug</name>
    <name type="synonym">Acanthia lectularia</name>
    <dbReference type="NCBI Taxonomy" id="79782"/>
    <lineage>
        <taxon>Eukaryota</taxon>
        <taxon>Metazoa</taxon>
        <taxon>Ecdysozoa</taxon>
        <taxon>Arthropoda</taxon>
        <taxon>Hexapoda</taxon>
        <taxon>Insecta</taxon>
        <taxon>Pterygota</taxon>
        <taxon>Neoptera</taxon>
        <taxon>Paraneoptera</taxon>
        <taxon>Hemiptera</taxon>
        <taxon>Heteroptera</taxon>
        <taxon>Panheteroptera</taxon>
        <taxon>Cimicomorpha</taxon>
        <taxon>Cimicidae</taxon>
        <taxon>Cimex</taxon>
    </lineage>
</organism>
<feature type="domain" description="Cyclin-like" evidence="5">
    <location>
        <begin position="306"/>
        <end position="390"/>
    </location>
</feature>
<evidence type="ECO:0000256" key="2">
    <source>
        <dbReference type="ARBA" id="ARBA00023127"/>
    </source>
</evidence>
<dbReference type="PANTHER" id="PTHR10177">
    <property type="entry name" value="CYCLINS"/>
    <property type="match status" value="1"/>
</dbReference>
<dbReference type="GO" id="GO:0005634">
    <property type="term" value="C:nucleus"/>
    <property type="evidence" value="ECO:0007669"/>
    <property type="project" value="UniProtKB-ARBA"/>
</dbReference>
<evidence type="ECO:0000313" key="7">
    <source>
        <dbReference type="EnsemblMetazoa" id="XP_014250076.1"/>
    </source>
</evidence>
<dbReference type="InterPro" id="IPR006671">
    <property type="entry name" value="Cyclin_N"/>
</dbReference>
<dbReference type="CTD" id="42971"/>
<evidence type="ECO:0000313" key="8">
    <source>
        <dbReference type="Proteomes" id="UP000494040"/>
    </source>
</evidence>
<dbReference type="InterPro" id="IPR013763">
    <property type="entry name" value="Cyclin-like_dom"/>
</dbReference>
<dbReference type="Pfam" id="PF00134">
    <property type="entry name" value="Cyclin_N"/>
    <property type="match status" value="1"/>
</dbReference>
<keyword evidence="2 4" id="KW-0195">Cyclin</keyword>
<dbReference type="InterPro" id="IPR039361">
    <property type="entry name" value="Cyclin"/>
</dbReference>
<evidence type="ECO:0008006" key="9">
    <source>
        <dbReference type="Google" id="ProtNLM"/>
    </source>
</evidence>
<dbReference type="KEGG" id="clec:106667005"/>
<accession>A0A8I6RUL2</accession>
<dbReference type="Gene3D" id="1.10.472.10">
    <property type="entry name" value="Cyclin-like"/>
    <property type="match status" value="2"/>
</dbReference>
<dbReference type="SMART" id="SM00385">
    <property type="entry name" value="CYCLIN"/>
    <property type="match status" value="2"/>
</dbReference>
<dbReference type="InterPro" id="IPR004367">
    <property type="entry name" value="Cyclin_C-dom"/>
</dbReference>
<comment type="similarity">
    <text evidence="4">Belongs to the cyclin family.</text>
</comment>
<evidence type="ECO:0000256" key="1">
    <source>
        <dbReference type="ARBA" id="ARBA00022618"/>
    </source>
</evidence>
<name>A0A8I6RUL2_CIMLE</name>
<keyword evidence="1" id="KW-0132">Cell division</keyword>
<evidence type="ECO:0000256" key="4">
    <source>
        <dbReference type="RuleBase" id="RU000383"/>
    </source>
</evidence>
<dbReference type="SUPFAM" id="SSF47954">
    <property type="entry name" value="Cyclin-like"/>
    <property type="match status" value="2"/>
</dbReference>
<dbReference type="SMART" id="SM01332">
    <property type="entry name" value="Cyclin_C"/>
    <property type="match status" value="1"/>
</dbReference>
<dbReference type="AlphaFoldDB" id="A0A8I6RUL2"/>
<keyword evidence="8" id="KW-1185">Reference proteome</keyword>
<reference evidence="7" key="1">
    <citation type="submission" date="2022-01" db="UniProtKB">
        <authorList>
            <consortium name="EnsemblMetazoa"/>
        </authorList>
    </citation>
    <scope>IDENTIFICATION</scope>
</reference>
<dbReference type="RefSeq" id="XP_014250076.1">
    <property type="nucleotide sequence ID" value="XM_014394590.2"/>
</dbReference>
<dbReference type="FunFam" id="1.10.472.10:FF:000001">
    <property type="entry name" value="G2/mitotic-specific cyclin"/>
    <property type="match status" value="1"/>
</dbReference>
<feature type="domain" description="Cyclin C-terminal" evidence="6">
    <location>
        <begin position="399"/>
        <end position="514"/>
    </location>
</feature>
<dbReference type="Pfam" id="PF02984">
    <property type="entry name" value="Cyclin_C"/>
    <property type="match status" value="1"/>
</dbReference>
<proteinExistence type="inferred from homology"/>
<dbReference type="GO" id="GO:0051301">
    <property type="term" value="P:cell division"/>
    <property type="evidence" value="ECO:0007669"/>
    <property type="project" value="UniProtKB-KW"/>
</dbReference>
<keyword evidence="3" id="KW-0131">Cell cycle</keyword>
<dbReference type="GeneID" id="106667005"/>
<dbReference type="InterPro" id="IPR036915">
    <property type="entry name" value="Cyclin-like_sf"/>
</dbReference>
<sequence>MAPSKIATKPVVLPNGSNLKIGIKTRSHNGTVVKKESFSKRKAEESPLKRLTVKRATLGETGKENSAVPRVKSVFEKTVMLSKITKTLAKKTVLQDINDVDHTSNCLNKNEQSLIPVRFSKENVTKAKQPVKKLSTVPSKVSDKGINRKPLGSHNFVKDVKTKEESVTVLKKPTAQVDKYNVLKPQVKKQVELSPSYGVVTRRSLARKSAELEKTTDSSLYVSALEDLNLDDNVKKGRKQKNKKEIKPPVNVVDFDKEQIGDPSSVATYAMDIFNYLKSREKDFEISDYMPRQKDLNVNMRALLVDWMVEVQENYELNHETLYLAMKLVDLYLSKEIIRKENLQLVACTGLLIASKYDERFPPSVEDFLYVCDGLYTNKELTNMEFKLLTTIDFQLGIPLSYRFLRRYARCAKIGMKILTLARFILEYNLMDYNSVRFADSKMAAAALYMALLMAKEGQWTSTLEYYSGYKTSDFVHICQMFNSYLKKDAANLMTIKNKYSHKLFFEVAKIPLVDTFDDVV</sequence>
<dbReference type="OrthoDB" id="5590282at2759"/>
<evidence type="ECO:0000259" key="5">
    <source>
        <dbReference type="SMART" id="SM00385"/>
    </source>
</evidence>
<protein>
    <recommendedName>
        <fullName evidence="9">G2/mitotic-specific cyclin-B3</fullName>
    </recommendedName>
</protein>